<keyword evidence="9" id="KW-1185">Reference proteome</keyword>
<dbReference type="RefSeq" id="WP_201683064.1">
    <property type="nucleotide sequence ID" value="NZ_JAEQNA010000001.1"/>
</dbReference>
<dbReference type="InterPro" id="IPR017039">
    <property type="entry name" value="Virul_fac_BrkB"/>
</dbReference>
<dbReference type="EMBL" id="JAEQNA010000001">
    <property type="protein sequence ID" value="MBL0420072.1"/>
    <property type="molecule type" value="Genomic_DNA"/>
</dbReference>
<evidence type="ECO:0000256" key="2">
    <source>
        <dbReference type="ARBA" id="ARBA00022475"/>
    </source>
</evidence>
<dbReference type="PANTHER" id="PTHR30213">
    <property type="entry name" value="INNER MEMBRANE PROTEIN YHJD"/>
    <property type="match status" value="1"/>
</dbReference>
<feature type="transmembrane region" description="Helical" evidence="7">
    <location>
        <begin position="239"/>
        <end position="265"/>
    </location>
</feature>
<keyword evidence="5 7" id="KW-0472">Membrane</keyword>
<evidence type="ECO:0000256" key="4">
    <source>
        <dbReference type="ARBA" id="ARBA00022989"/>
    </source>
</evidence>
<feature type="transmembrane region" description="Helical" evidence="7">
    <location>
        <begin position="179"/>
        <end position="199"/>
    </location>
</feature>
<comment type="caution">
    <text evidence="8">The sequence shown here is derived from an EMBL/GenBank/DDBJ whole genome shotgun (WGS) entry which is preliminary data.</text>
</comment>
<evidence type="ECO:0000313" key="9">
    <source>
        <dbReference type="Proteomes" id="UP000613011"/>
    </source>
</evidence>
<dbReference type="GO" id="GO:0005886">
    <property type="term" value="C:plasma membrane"/>
    <property type="evidence" value="ECO:0007669"/>
    <property type="project" value="UniProtKB-SubCell"/>
</dbReference>
<evidence type="ECO:0000256" key="6">
    <source>
        <dbReference type="SAM" id="MobiDB-lite"/>
    </source>
</evidence>
<evidence type="ECO:0000256" key="7">
    <source>
        <dbReference type="SAM" id="Phobius"/>
    </source>
</evidence>
<gene>
    <name evidence="8" type="ORF">JI739_06895</name>
</gene>
<dbReference type="Pfam" id="PF03631">
    <property type="entry name" value="Virul_fac_BrkB"/>
    <property type="match status" value="1"/>
</dbReference>
<dbReference type="Proteomes" id="UP000613011">
    <property type="component" value="Unassembled WGS sequence"/>
</dbReference>
<keyword evidence="3 7" id="KW-0812">Transmembrane</keyword>
<accession>A0A936ZFP5</accession>
<reference evidence="8" key="1">
    <citation type="submission" date="2021-01" db="EMBL/GenBank/DDBJ databases">
        <title>Ramlibacter sp. strain AW1 16S ribosomal RNA gene Genome sequencing and assembly.</title>
        <authorList>
            <person name="Kang M."/>
        </authorList>
    </citation>
    <scope>NUCLEOTIDE SEQUENCE</scope>
    <source>
        <strain evidence="8">AW1</strain>
    </source>
</reference>
<feature type="transmembrane region" description="Helical" evidence="7">
    <location>
        <begin position="133"/>
        <end position="159"/>
    </location>
</feature>
<evidence type="ECO:0000256" key="3">
    <source>
        <dbReference type="ARBA" id="ARBA00022692"/>
    </source>
</evidence>
<keyword evidence="2" id="KW-1003">Cell membrane</keyword>
<dbReference type="PANTHER" id="PTHR30213:SF0">
    <property type="entry name" value="UPF0761 MEMBRANE PROTEIN YIHY"/>
    <property type="match status" value="1"/>
</dbReference>
<keyword evidence="4 7" id="KW-1133">Transmembrane helix</keyword>
<feature type="transmembrane region" description="Helical" evidence="7">
    <location>
        <begin position="208"/>
        <end position="233"/>
    </location>
</feature>
<comment type="subcellular location">
    <subcellularLocation>
        <location evidence="1">Cell membrane</location>
        <topology evidence="1">Multi-pass membrane protein</topology>
    </subcellularLocation>
</comment>
<feature type="transmembrane region" description="Helical" evidence="7">
    <location>
        <begin position="92"/>
        <end position="112"/>
    </location>
</feature>
<dbReference type="PIRSF" id="PIRSF035875">
    <property type="entry name" value="RNase_BN"/>
    <property type="match status" value="1"/>
</dbReference>
<proteinExistence type="predicted"/>
<protein>
    <submittedName>
        <fullName evidence="8">YihY/virulence factor BrkB family protein</fullName>
    </submittedName>
</protein>
<dbReference type="NCBIfam" id="TIGR00765">
    <property type="entry name" value="yihY_not_rbn"/>
    <property type="match status" value="1"/>
</dbReference>
<sequence>MKIRGIPPMQFLRELYAKISEDNVYNGAAALGFYLTLAIFPAMILLMGLIPFLPIPRVDTAIMDLMRQTLPADAASMFTKVLEEVMKKESGGIVSVGALGTLWAASTGMYAIMQQLNITYDVKEARSFIRARLVAIGLSLLFGALMITAFSLIVMGGIAQDWLGERFGFSDALLTFFASLRWVIIVLAILLAFSLTYYLAPNVRGQRFVFITPGGVVATILLLIASVGFAIYAQNFADYSAVYGGIGAVVALMMWLYIAGLVMLVGSEVNVLVEHHSPKGKQIGERAPGQPAAEKPHRQSESPVRS</sequence>
<name>A0A936ZFP5_9BURK</name>
<organism evidence="8 9">
    <name type="scientific">Ramlibacter aurantiacus</name>
    <dbReference type="NCBI Taxonomy" id="2801330"/>
    <lineage>
        <taxon>Bacteria</taxon>
        <taxon>Pseudomonadati</taxon>
        <taxon>Pseudomonadota</taxon>
        <taxon>Betaproteobacteria</taxon>
        <taxon>Burkholderiales</taxon>
        <taxon>Comamonadaceae</taxon>
        <taxon>Ramlibacter</taxon>
    </lineage>
</organism>
<feature type="region of interest" description="Disordered" evidence="6">
    <location>
        <begin position="280"/>
        <end position="306"/>
    </location>
</feature>
<evidence type="ECO:0000256" key="5">
    <source>
        <dbReference type="ARBA" id="ARBA00023136"/>
    </source>
</evidence>
<evidence type="ECO:0000256" key="1">
    <source>
        <dbReference type="ARBA" id="ARBA00004651"/>
    </source>
</evidence>
<feature type="transmembrane region" description="Helical" evidence="7">
    <location>
        <begin position="28"/>
        <end position="53"/>
    </location>
</feature>
<dbReference type="AlphaFoldDB" id="A0A936ZFP5"/>
<evidence type="ECO:0000313" key="8">
    <source>
        <dbReference type="EMBL" id="MBL0420072.1"/>
    </source>
</evidence>